<protein>
    <submittedName>
        <fullName evidence="1">Uncharacterized protein</fullName>
    </submittedName>
</protein>
<name>A0A0L0P312_CANAR</name>
<gene>
    <name evidence="1" type="ORF">QG37_02214</name>
</gene>
<evidence type="ECO:0000313" key="2">
    <source>
        <dbReference type="Proteomes" id="UP000037122"/>
    </source>
</evidence>
<dbReference type="Proteomes" id="UP000037122">
    <property type="component" value="Unassembled WGS sequence"/>
</dbReference>
<dbReference type="VEuPathDB" id="FungiDB:QG37_02214"/>
<accession>A0A0L0P312</accession>
<proteinExistence type="predicted"/>
<dbReference type="EMBL" id="LGST01000017">
    <property type="protein sequence ID" value="KNE00684.1"/>
    <property type="molecule type" value="Genomic_DNA"/>
</dbReference>
<dbReference type="AlphaFoldDB" id="A0A0L0P312"/>
<comment type="caution">
    <text evidence="1">The sequence shown here is derived from an EMBL/GenBank/DDBJ whole genome shotgun (WGS) entry which is preliminary data.</text>
</comment>
<evidence type="ECO:0000313" key="1">
    <source>
        <dbReference type="EMBL" id="KNE00684.1"/>
    </source>
</evidence>
<reference evidence="2" key="1">
    <citation type="journal article" date="2015" name="BMC Genomics">
        <title>Draft genome of a commonly misdiagnosed multidrug resistant pathogen Candida auris.</title>
        <authorList>
            <person name="Chatterjee S."/>
            <person name="Alampalli S.V."/>
            <person name="Nageshan R.K."/>
            <person name="Chettiar S.T."/>
            <person name="Joshi S."/>
            <person name="Tatu U.S."/>
        </authorList>
    </citation>
    <scope>NUCLEOTIDE SEQUENCE [LARGE SCALE GENOMIC DNA]</scope>
    <source>
        <strain evidence="2">6684</strain>
    </source>
</reference>
<organism evidence="1 2">
    <name type="scientific">Candidozyma auris</name>
    <name type="common">Yeast</name>
    <name type="synonym">Candida auris</name>
    <dbReference type="NCBI Taxonomy" id="498019"/>
    <lineage>
        <taxon>Eukaryota</taxon>
        <taxon>Fungi</taxon>
        <taxon>Dikarya</taxon>
        <taxon>Ascomycota</taxon>
        <taxon>Saccharomycotina</taxon>
        <taxon>Pichiomycetes</taxon>
        <taxon>Metschnikowiaceae</taxon>
        <taxon>Candidozyma</taxon>
    </lineage>
</organism>
<sequence>MRSNLELGELLGLGLGDSDLQDVESNSLGKRSALTNNNNVTFLDTECWRNVSGNVLVSLLVSVVFWNKVEVVSSDDDGSVHFSGDNSTSQNLTSDGDLTSEWTLLVDVRALDGRLGSLEAQTDFLDPSLGLLVTSGLWVGKDVWLLIVSMIALKKLAIWPA</sequence>